<evidence type="ECO:0008006" key="7">
    <source>
        <dbReference type="Google" id="ProtNLM"/>
    </source>
</evidence>
<dbReference type="PANTHER" id="PTHR43999">
    <property type="entry name" value="DNAJ HOMOLOG SUBFAMILY C MEMBER 2"/>
    <property type="match status" value="1"/>
</dbReference>
<comment type="caution">
    <text evidence="5">The sequence shown here is derived from an EMBL/GenBank/DDBJ whole genome shotgun (WGS) entry which is preliminary data.</text>
</comment>
<evidence type="ECO:0000259" key="4">
    <source>
        <dbReference type="PROSITE" id="PS51293"/>
    </source>
</evidence>
<dbReference type="Pfam" id="PF13921">
    <property type="entry name" value="Myb_DNA-bind_6"/>
    <property type="match status" value="1"/>
</dbReference>
<dbReference type="SMART" id="SM00271">
    <property type="entry name" value="DnaJ"/>
    <property type="match status" value="1"/>
</dbReference>
<dbReference type="GO" id="GO:0030544">
    <property type="term" value="F:Hsp70 protein binding"/>
    <property type="evidence" value="ECO:0007669"/>
    <property type="project" value="InterPro"/>
</dbReference>
<evidence type="ECO:0000256" key="1">
    <source>
        <dbReference type="SAM" id="MobiDB-lite"/>
    </source>
</evidence>
<accession>A0A9W7G3S5</accession>
<sequence>MVHCECIAPLPTFSVESTVVSPTGLHYITSLVKESLAKKVFASQKPKEVVDDGKKKKTVDLFSVPKLEDVSYYDCLGGIPFNSTPDEVKAAYHKACLLYHPDKTGRGEEDRVFLRVKAAFDTLSNADKKRTYDSSANFDDSIPPEDLPERKFYKVFGDCFERNMRFAVTKNTAGSGKKGRRGGSTGKKGGGDDNTCPPFGDDDTPIEEVEKFYSWWIRFESWRDFTLKASKKCDHDPDAAEGREEKRWMMKEIEREAKKMKAAEVKRITTLMDRARAQDPRLRRHKEAMANEKARVAAEKERQEREEREAQENAEAIKAQEEADAEEERKTKAKNLKEKKEKDKKLLRKAKVLFRKLAMLAFEMGGDGNWESLEVQNEEVEFLADKLTIDQIPALSAALGNKEDTVDFGGVKMVREVYESVKKGADNNFLKAEEEKIRKRKEAEEAEMLEKARKAPREWSKAEQASLAKAVKKYKEGGGGRWDLIANFINANLALPIPRGKEECISEFNRLSELRKAAEAADKEKASTGKASPSEKKEEEKVVKDPNAWSDDEIKDLQDALKKFSSKMEKNERWNKIAGFVATKTKKQCVDKFKELRSKIKGKK</sequence>
<dbReference type="InterPro" id="IPR001623">
    <property type="entry name" value="DnaJ_domain"/>
</dbReference>
<keyword evidence="6" id="KW-1185">Reference proteome</keyword>
<feature type="region of interest" description="Disordered" evidence="1">
    <location>
        <begin position="279"/>
        <end position="341"/>
    </location>
</feature>
<dbReference type="InterPro" id="IPR009057">
    <property type="entry name" value="Homeodomain-like_sf"/>
</dbReference>
<dbReference type="InterPro" id="IPR017884">
    <property type="entry name" value="SANT_dom"/>
</dbReference>
<organism evidence="5 6">
    <name type="scientific">Triparma columacea</name>
    <dbReference type="NCBI Taxonomy" id="722753"/>
    <lineage>
        <taxon>Eukaryota</taxon>
        <taxon>Sar</taxon>
        <taxon>Stramenopiles</taxon>
        <taxon>Ochrophyta</taxon>
        <taxon>Bolidophyceae</taxon>
        <taxon>Parmales</taxon>
        <taxon>Triparmaceae</taxon>
        <taxon>Triparma</taxon>
    </lineage>
</organism>
<dbReference type="GO" id="GO:0005829">
    <property type="term" value="C:cytosol"/>
    <property type="evidence" value="ECO:0007669"/>
    <property type="project" value="TreeGrafter"/>
</dbReference>
<feature type="region of interest" description="Disordered" evidence="1">
    <location>
        <begin position="171"/>
        <end position="203"/>
    </location>
</feature>
<protein>
    <recommendedName>
        <fullName evidence="7">DnaJ homolog subfamily C member 2</fullName>
    </recommendedName>
</protein>
<dbReference type="PROSITE" id="PS50090">
    <property type="entry name" value="MYB_LIKE"/>
    <property type="match status" value="2"/>
</dbReference>
<dbReference type="InterPro" id="IPR001005">
    <property type="entry name" value="SANT/Myb"/>
</dbReference>
<dbReference type="Gene3D" id="1.10.287.110">
    <property type="entry name" value="DnaJ domain"/>
    <property type="match status" value="1"/>
</dbReference>
<reference evidence="6" key="1">
    <citation type="journal article" date="2023" name="Commun. Biol.">
        <title>Genome analysis of Parmales, the sister group of diatoms, reveals the evolutionary specialization of diatoms from phago-mixotrophs to photoautotrophs.</title>
        <authorList>
            <person name="Ban H."/>
            <person name="Sato S."/>
            <person name="Yoshikawa S."/>
            <person name="Yamada K."/>
            <person name="Nakamura Y."/>
            <person name="Ichinomiya M."/>
            <person name="Sato N."/>
            <person name="Blanc-Mathieu R."/>
            <person name="Endo H."/>
            <person name="Kuwata A."/>
            <person name="Ogata H."/>
        </authorList>
    </citation>
    <scope>NUCLEOTIDE SEQUENCE [LARGE SCALE GENOMIC DNA]</scope>
</reference>
<feature type="domain" description="SANT" evidence="4">
    <location>
        <begin position="544"/>
        <end position="601"/>
    </location>
</feature>
<dbReference type="InterPro" id="IPR054076">
    <property type="entry name" value="ZUO1-like_ZHD"/>
</dbReference>
<dbReference type="PROSITE" id="PS50076">
    <property type="entry name" value="DNAJ_2"/>
    <property type="match status" value="1"/>
</dbReference>
<evidence type="ECO:0000313" key="5">
    <source>
        <dbReference type="EMBL" id="GMI31848.1"/>
    </source>
</evidence>
<dbReference type="InterPro" id="IPR044634">
    <property type="entry name" value="Zuotin/DnaJC2"/>
</dbReference>
<feature type="compositionally biased region" description="Basic and acidic residues" evidence="1">
    <location>
        <begin position="279"/>
        <end position="311"/>
    </location>
</feature>
<dbReference type="OrthoDB" id="1690618at2759"/>
<feature type="compositionally biased region" description="Basic and acidic residues" evidence="1">
    <location>
        <begin position="327"/>
        <end position="341"/>
    </location>
</feature>
<dbReference type="PROSITE" id="PS51293">
    <property type="entry name" value="SANT"/>
    <property type="match status" value="1"/>
</dbReference>
<evidence type="ECO:0000259" key="2">
    <source>
        <dbReference type="PROSITE" id="PS50076"/>
    </source>
</evidence>
<dbReference type="Pfam" id="PF00249">
    <property type="entry name" value="Myb_DNA-binding"/>
    <property type="match status" value="1"/>
</dbReference>
<dbReference type="SUPFAM" id="SSF46689">
    <property type="entry name" value="Homeodomain-like"/>
    <property type="match status" value="1"/>
</dbReference>
<dbReference type="Gene3D" id="1.10.10.60">
    <property type="entry name" value="Homeodomain-like"/>
    <property type="match status" value="2"/>
</dbReference>
<dbReference type="EMBL" id="BRYA01000758">
    <property type="protein sequence ID" value="GMI31848.1"/>
    <property type="molecule type" value="Genomic_DNA"/>
</dbReference>
<dbReference type="SMART" id="SM00717">
    <property type="entry name" value="SANT"/>
    <property type="match status" value="2"/>
</dbReference>
<feature type="domain" description="Myb-like" evidence="3">
    <location>
        <begin position="451"/>
        <end position="512"/>
    </location>
</feature>
<dbReference type="GO" id="GO:0051083">
    <property type="term" value="P:'de novo' cotranslational protein folding"/>
    <property type="evidence" value="ECO:0007669"/>
    <property type="project" value="InterPro"/>
</dbReference>
<dbReference type="GO" id="GO:0043022">
    <property type="term" value="F:ribosome binding"/>
    <property type="evidence" value="ECO:0007669"/>
    <property type="project" value="InterPro"/>
</dbReference>
<evidence type="ECO:0000259" key="3">
    <source>
        <dbReference type="PROSITE" id="PS50090"/>
    </source>
</evidence>
<dbReference type="Pfam" id="PF21884">
    <property type="entry name" value="ZUO1-like_ZHD"/>
    <property type="match status" value="1"/>
</dbReference>
<feature type="domain" description="J" evidence="2">
    <location>
        <begin position="71"/>
        <end position="136"/>
    </location>
</feature>
<gene>
    <name evidence="5" type="ORF">TrCOL_g7466</name>
</gene>
<dbReference type="PANTHER" id="PTHR43999:SF1">
    <property type="entry name" value="DNAJ HOMOLOG SUBFAMILY C MEMBER 2"/>
    <property type="match status" value="1"/>
</dbReference>
<dbReference type="SUPFAM" id="SSF46565">
    <property type="entry name" value="Chaperone J-domain"/>
    <property type="match status" value="1"/>
</dbReference>
<dbReference type="AlphaFoldDB" id="A0A9W7G3S5"/>
<feature type="region of interest" description="Disordered" evidence="1">
    <location>
        <begin position="519"/>
        <end position="549"/>
    </location>
</feature>
<feature type="domain" description="Myb-like" evidence="3">
    <location>
        <begin position="547"/>
        <end position="597"/>
    </location>
</feature>
<dbReference type="CDD" id="cd00167">
    <property type="entry name" value="SANT"/>
    <property type="match status" value="2"/>
</dbReference>
<dbReference type="Proteomes" id="UP001165065">
    <property type="component" value="Unassembled WGS sequence"/>
</dbReference>
<dbReference type="GO" id="GO:0006450">
    <property type="term" value="P:regulation of translational fidelity"/>
    <property type="evidence" value="ECO:0007669"/>
    <property type="project" value="InterPro"/>
</dbReference>
<dbReference type="Pfam" id="PF00226">
    <property type="entry name" value="DnaJ"/>
    <property type="match status" value="1"/>
</dbReference>
<dbReference type="InterPro" id="IPR036869">
    <property type="entry name" value="J_dom_sf"/>
</dbReference>
<feature type="compositionally biased region" description="Basic and acidic residues" evidence="1">
    <location>
        <begin position="519"/>
        <end position="544"/>
    </location>
</feature>
<name>A0A9W7G3S5_9STRA</name>
<evidence type="ECO:0000313" key="6">
    <source>
        <dbReference type="Proteomes" id="UP001165065"/>
    </source>
</evidence>
<dbReference type="CDD" id="cd06257">
    <property type="entry name" value="DnaJ"/>
    <property type="match status" value="1"/>
</dbReference>
<proteinExistence type="predicted"/>